<dbReference type="Proteomes" id="UP000242263">
    <property type="component" value="Unassembled WGS sequence"/>
</dbReference>
<dbReference type="AlphaFoldDB" id="A0A2I1M7P1"/>
<evidence type="ECO:0000259" key="3">
    <source>
        <dbReference type="Pfam" id="PF17802"/>
    </source>
</evidence>
<dbReference type="Gene3D" id="2.60.40.10">
    <property type="entry name" value="Immunoglobulins"/>
    <property type="match status" value="1"/>
</dbReference>
<evidence type="ECO:0000256" key="1">
    <source>
        <dbReference type="SAM" id="MobiDB-lite"/>
    </source>
</evidence>
<keyword evidence="2" id="KW-1133">Transmembrane helix</keyword>
<dbReference type="Pfam" id="PF17802">
    <property type="entry name" value="SpaA"/>
    <property type="match status" value="1"/>
</dbReference>
<reference evidence="4 5" key="1">
    <citation type="submission" date="2017-12" db="EMBL/GenBank/DDBJ databases">
        <title>Phylogenetic diversity of female urinary microbiome.</title>
        <authorList>
            <person name="Thomas-White K."/>
            <person name="Wolfe A.J."/>
        </authorList>
    </citation>
    <scope>NUCLEOTIDE SEQUENCE [LARGE SCALE GENOMIC DNA]</scope>
    <source>
        <strain evidence="4 5">UMB0064</strain>
    </source>
</reference>
<keyword evidence="2" id="KW-0812">Transmembrane</keyword>
<evidence type="ECO:0000256" key="2">
    <source>
        <dbReference type="SAM" id="Phobius"/>
    </source>
</evidence>
<dbReference type="GO" id="GO:0005975">
    <property type="term" value="P:carbohydrate metabolic process"/>
    <property type="evidence" value="ECO:0007669"/>
    <property type="project" value="UniProtKB-ARBA"/>
</dbReference>
<feature type="region of interest" description="Disordered" evidence="1">
    <location>
        <begin position="88"/>
        <end position="127"/>
    </location>
</feature>
<dbReference type="InterPro" id="IPR041033">
    <property type="entry name" value="SpaA_PFL_dom_1"/>
</dbReference>
<evidence type="ECO:0000313" key="5">
    <source>
        <dbReference type="Proteomes" id="UP000242263"/>
    </source>
</evidence>
<feature type="compositionally biased region" description="Pro residues" evidence="1">
    <location>
        <begin position="105"/>
        <end position="117"/>
    </location>
</feature>
<dbReference type="InterPro" id="IPR013783">
    <property type="entry name" value="Ig-like_fold"/>
</dbReference>
<name>A0A2I1M7P1_9BIFI</name>
<keyword evidence="2" id="KW-0472">Membrane</keyword>
<dbReference type="RefSeq" id="WP_101541184.1">
    <property type="nucleotide sequence ID" value="NZ_PKGU01000001.1"/>
</dbReference>
<sequence>MTHLASQPLDYDQLSKLIADNEAIKEKKVVIDSNYFTLTDKRTVTSDEDQGNTYLFPSTYVLKETQAPKGYVASYEIEFEVPVNKDKSDDALVIQAENKKKPEPTPEPTPHPVPTDNPQPKTEKSKPKILAHTGSGSAVQLALVAVLASIATACVSLRMARRLTY</sequence>
<evidence type="ECO:0000313" key="4">
    <source>
        <dbReference type="EMBL" id="PKZ16151.1"/>
    </source>
</evidence>
<organism evidence="4 5">
    <name type="scientific">Alloscardovia omnicolens</name>
    <dbReference type="NCBI Taxonomy" id="419015"/>
    <lineage>
        <taxon>Bacteria</taxon>
        <taxon>Bacillati</taxon>
        <taxon>Actinomycetota</taxon>
        <taxon>Actinomycetes</taxon>
        <taxon>Bifidobacteriales</taxon>
        <taxon>Bifidobacteriaceae</taxon>
        <taxon>Alloscardovia</taxon>
    </lineage>
</organism>
<protein>
    <recommendedName>
        <fullName evidence="3">SpaA-like prealbumin fold domain-containing protein</fullName>
    </recommendedName>
</protein>
<gene>
    <name evidence="4" type="ORF">CYJ32_01580</name>
</gene>
<proteinExistence type="predicted"/>
<feature type="domain" description="SpaA-like prealbumin fold" evidence="3">
    <location>
        <begin position="23"/>
        <end position="87"/>
    </location>
</feature>
<accession>A0A2I1M7P1</accession>
<dbReference type="EMBL" id="PKGU01000001">
    <property type="protein sequence ID" value="PKZ16151.1"/>
    <property type="molecule type" value="Genomic_DNA"/>
</dbReference>
<comment type="caution">
    <text evidence="4">The sequence shown here is derived from an EMBL/GenBank/DDBJ whole genome shotgun (WGS) entry which is preliminary data.</text>
</comment>
<feature type="transmembrane region" description="Helical" evidence="2">
    <location>
        <begin position="138"/>
        <end position="160"/>
    </location>
</feature>